<dbReference type="SUPFAM" id="SSF54909">
    <property type="entry name" value="Dimeric alpha+beta barrel"/>
    <property type="match status" value="1"/>
</dbReference>
<accession>A0A1H3T2C1</accession>
<keyword evidence="3" id="KW-1185">Reference proteome</keyword>
<evidence type="ECO:0000313" key="2">
    <source>
        <dbReference type="EMBL" id="SDZ43885.1"/>
    </source>
</evidence>
<dbReference type="STRING" id="1244108.SAMN05444004_114100"/>
<dbReference type="Proteomes" id="UP000198914">
    <property type="component" value="Unassembled WGS sequence"/>
</dbReference>
<organism evidence="2 3">
    <name type="scientific">Jannaschia faecimaris</name>
    <dbReference type="NCBI Taxonomy" id="1244108"/>
    <lineage>
        <taxon>Bacteria</taxon>
        <taxon>Pseudomonadati</taxon>
        <taxon>Pseudomonadota</taxon>
        <taxon>Alphaproteobacteria</taxon>
        <taxon>Rhodobacterales</taxon>
        <taxon>Roseobacteraceae</taxon>
        <taxon>Jannaschia</taxon>
    </lineage>
</organism>
<feature type="domain" description="NIPSNAP" evidence="1">
    <location>
        <begin position="7"/>
        <end position="99"/>
    </location>
</feature>
<sequence length="110" mass="12753">MITCTVRYEIDPDKLSEFETYAKFWLGKIPAMGGTHHGYHMPHEGPNDIAYCHFSFPSLAAYEAYRADMWKDADCLRAYEFAKKANCIRRYDRSFTRPLFDGTSPEELGL</sequence>
<evidence type="ECO:0000259" key="1">
    <source>
        <dbReference type="Pfam" id="PF07978"/>
    </source>
</evidence>
<evidence type="ECO:0000313" key="3">
    <source>
        <dbReference type="Proteomes" id="UP000198914"/>
    </source>
</evidence>
<dbReference type="Pfam" id="PF07978">
    <property type="entry name" value="NIPSNAP"/>
    <property type="match status" value="1"/>
</dbReference>
<gene>
    <name evidence="2" type="ORF">SAMN05444004_114100</name>
</gene>
<dbReference type="InterPro" id="IPR011008">
    <property type="entry name" value="Dimeric_a/b-barrel"/>
</dbReference>
<reference evidence="3" key="1">
    <citation type="submission" date="2016-10" db="EMBL/GenBank/DDBJ databases">
        <authorList>
            <person name="Varghese N."/>
            <person name="Submissions S."/>
        </authorList>
    </citation>
    <scope>NUCLEOTIDE SEQUENCE [LARGE SCALE GENOMIC DNA]</scope>
    <source>
        <strain evidence="3">DSM 100420</strain>
    </source>
</reference>
<dbReference type="EMBL" id="FNPX01000014">
    <property type="protein sequence ID" value="SDZ43885.1"/>
    <property type="molecule type" value="Genomic_DNA"/>
</dbReference>
<name>A0A1H3T2C1_9RHOB</name>
<dbReference type="Gene3D" id="3.30.70.100">
    <property type="match status" value="1"/>
</dbReference>
<proteinExistence type="predicted"/>
<dbReference type="AlphaFoldDB" id="A0A1H3T2C1"/>
<dbReference type="InterPro" id="IPR012577">
    <property type="entry name" value="NIPSNAP"/>
</dbReference>
<dbReference type="OrthoDB" id="9798776at2"/>
<dbReference type="RefSeq" id="WP_092647126.1">
    <property type="nucleotide sequence ID" value="NZ_FNPX01000014.1"/>
</dbReference>
<protein>
    <submittedName>
        <fullName evidence="2">NIPSNAP protein</fullName>
    </submittedName>
</protein>